<dbReference type="AlphaFoldDB" id="A0A6C0BH77"/>
<dbReference type="Pfam" id="PF19075">
    <property type="entry name" value="DUF5771"/>
    <property type="match status" value="1"/>
</dbReference>
<name>A0A6C0BH77_9ZZZZ</name>
<sequence length="141" mass="16090">MGTNNIECPEGYRKRKGYTRTFRSTIKNSGYTVRRKGKLYTVRPKVQQVTVPAGCVKKHNSTVKRIGKLRKGELIKYGYQYRLSDLSREKALVKAVAAYGALSVYHKLDAVAKLSATHAPDASKIFAKDRDWVRLHYLKKK</sequence>
<protein>
    <submittedName>
        <fullName evidence="1">Uncharacterized protein</fullName>
    </submittedName>
</protein>
<dbReference type="InterPro" id="IPR043905">
    <property type="entry name" value="DUF5771"/>
</dbReference>
<evidence type="ECO:0000313" key="1">
    <source>
        <dbReference type="EMBL" id="QHS90909.1"/>
    </source>
</evidence>
<organism evidence="1">
    <name type="scientific">viral metagenome</name>
    <dbReference type="NCBI Taxonomy" id="1070528"/>
    <lineage>
        <taxon>unclassified sequences</taxon>
        <taxon>metagenomes</taxon>
        <taxon>organismal metagenomes</taxon>
    </lineage>
</organism>
<proteinExistence type="predicted"/>
<dbReference type="EMBL" id="MN739154">
    <property type="protein sequence ID" value="QHS90909.1"/>
    <property type="molecule type" value="Genomic_DNA"/>
</dbReference>
<reference evidence="1" key="1">
    <citation type="journal article" date="2020" name="Nature">
        <title>Giant virus diversity and host interactions through global metagenomics.</title>
        <authorList>
            <person name="Schulz F."/>
            <person name="Roux S."/>
            <person name="Paez-Espino D."/>
            <person name="Jungbluth S."/>
            <person name="Walsh D.A."/>
            <person name="Denef V.J."/>
            <person name="McMahon K.D."/>
            <person name="Konstantinidis K.T."/>
            <person name="Eloe-Fadrosh E.A."/>
            <person name="Kyrpides N.C."/>
            <person name="Woyke T."/>
        </authorList>
    </citation>
    <scope>NUCLEOTIDE SEQUENCE</scope>
    <source>
        <strain evidence="1">GVMAG-M-3300013004-44</strain>
    </source>
</reference>
<accession>A0A6C0BH77</accession>